<dbReference type="KEGG" id="bbe:BBR47_53870"/>
<protein>
    <recommendedName>
        <fullName evidence="4">Phage regulatory protein</fullName>
    </recommendedName>
</protein>
<organism evidence="2 3">
    <name type="scientific">Brevibacillus brevis (strain 47 / JCM 6285 / NBRC 100599)</name>
    <dbReference type="NCBI Taxonomy" id="358681"/>
    <lineage>
        <taxon>Bacteria</taxon>
        <taxon>Bacillati</taxon>
        <taxon>Bacillota</taxon>
        <taxon>Bacilli</taxon>
        <taxon>Bacillales</taxon>
        <taxon>Paenibacillaceae</taxon>
        <taxon>Brevibacillus</taxon>
    </lineage>
</organism>
<dbReference type="HOGENOM" id="CLU_999908_0_0_9"/>
<reference evidence="2 3" key="1">
    <citation type="submission" date="2005-03" db="EMBL/GenBank/DDBJ databases">
        <title>Brevibacillus brevis strain 47, complete genome.</title>
        <authorList>
            <person name="Hosoyama A."/>
            <person name="Yamada R."/>
            <person name="Hongo Y."/>
            <person name="Terui Y."/>
            <person name="Ankai A."/>
            <person name="Masuyama W."/>
            <person name="Sekiguchi M."/>
            <person name="Takeda T."/>
            <person name="Asano K."/>
            <person name="Ohji S."/>
            <person name="Ichikawa N."/>
            <person name="Narita S."/>
            <person name="Aoki N."/>
            <person name="Miura H."/>
            <person name="Matsushita S."/>
            <person name="Sekigawa T."/>
            <person name="Yamagata H."/>
            <person name="Yoshikawa H."/>
            <person name="Udaka S."/>
            <person name="Tanikawa S."/>
            <person name="Fujita N."/>
        </authorList>
    </citation>
    <scope>NUCLEOTIDE SEQUENCE [LARGE SCALE GENOMIC DNA]</scope>
    <source>
        <strain evidence="3">47 / JCM 6285 / NBRC 100599</strain>
        <strain evidence="2">NBRC 100599</strain>
    </source>
</reference>
<dbReference type="Pfam" id="PF09669">
    <property type="entry name" value="Phage_pRha"/>
    <property type="match status" value="1"/>
</dbReference>
<dbReference type="STRING" id="358681.BBR47_29070"/>
<evidence type="ECO:0000313" key="3">
    <source>
        <dbReference type="Proteomes" id="UP000001877"/>
    </source>
</evidence>
<gene>
    <name evidence="1" type="ordered locus">BBR47_29070</name>
    <name evidence="2" type="ordered locus">BBR47_53870</name>
</gene>
<evidence type="ECO:0000313" key="1">
    <source>
        <dbReference type="EMBL" id="BAH43884.1"/>
    </source>
</evidence>
<dbReference type="NCBIfam" id="TIGR02681">
    <property type="entry name" value="phage_pRha"/>
    <property type="match status" value="1"/>
</dbReference>
<name>C0Z715_BREBN</name>
<dbReference type="EMBL" id="AP008955">
    <property type="protein sequence ID" value="BAH46364.1"/>
    <property type="molecule type" value="Genomic_DNA"/>
</dbReference>
<dbReference type="eggNOG" id="COG3646">
    <property type="taxonomic scope" value="Bacteria"/>
</dbReference>
<dbReference type="KEGG" id="bbe:BBR47_29070"/>
<keyword evidence="3" id="KW-1185">Reference proteome</keyword>
<accession>C0Z715</accession>
<dbReference type="Proteomes" id="UP000001877">
    <property type="component" value="Chromosome"/>
</dbReference>
<dbReference type="EMBL" id="AP008955">
    <property type="protein sequence ID" value="BAH43884.1"/>
    <property type="molecule type" value="Genomic_DNA"/>
</dbReference>
<evidence type="ECO:0000313" key="2">
    <source>
        <dbReference type="EMBL" id="BAH46364.1"/>
    </source>
</evidence>
<proteinExistence type="predicted"/>
<sequence>MTFVNIHLNYSKNYSEEGNPLDKLVFIGNGKAVTDSLLVAEKFGKGHDNVLRDIRNLDCSSEFRLLNFEESIYTNERGRVYPKVDMTRDGFTFLVMGYTGKDAGRFKEDYIKAFNLLEQTISQQTQPQLTTMEMVAYLANQAVQKEKEDARRDQELKALKSGFETITDNLTAVPDAAKVVDLINEYSRWTRMGHNEIYNRIYDTMKDQHGINVLERVQRERDKINAERIKSNGRSYAESTLKKMVNGIDVMVRMGVLDKFHSILVGMLAKAKSERIFN</sequence>
<dbReference type="AlphaFoldDB" id="C0Z715"/>
<dbReference type="InterPro" id="IPR014054">
    <property type="entry name" value="Phage_regulatory_Rha"/>
</dbReference>
<evidence type="ECO:0008006" key="4">
    <source>
        <dbReference type="Google" id="ProtNLM"/>
    </source>
</evidence>